<dbReference type="Proteomes" id="UP001163828">
    <property type="component" value="Unassembled WGS sequence"/>
</dbReference>
<sequence>MAADSMFVFDANPHAPSIISSAEEALVRTLFANFDTAWNHPALQTRLIRACHQPSRQSILNGMTLFGAIWSASKLPNFRPYKVVWDAMRVHLENDGVLAALVSKFNAYVASVGIKTTDSRLVQLQTHLEDPQAPGSFTSIPREDAGHHQTKKIKSLGEKFSKSDKLSPTYFLQEPSPPAHRNREAVYYSQSPSSHLSTCSICSEHYANEARTCNEGSSYPQDSEFYHYPLLSSGSSGSEVRTQTDIYHETFPGGSTPFVPVFPDTTSYSYLGLTYGMGHGKEQLSEPDAAEMRQTPGNIGIASNPPNLAFHDHHHLRFPELNSYVNRRQAHQSNTMHLPYSTAAYNLPFSRSQDAYWGGCVERGSECDRYNGLQNDGSANASSN</sequence>
<comment type="caution">
    <text evidence="2">The sequence shown here is derived from an EMBL/GenBank/DDBJ whole genome shotgun (WGS) entry which is preliminary data.</text>
</comment>
<gene>
    <name evidence="2" type="ORF">F5050DRAFT_1804217</name>
</gene>
<reference evidence="2" key="1">
    <citation type="submission" date="2022-08" db="EMBL/GenBank/DDBJ databases">
        <authorList>
            <consortium name="DOE Joint Genome Institute"/>
            <person name="Min B."/>
            <person name="Riley R."/>
            <person name="Sierra-Patev S."/>
            <person name="Naranjo-Ortiz M."/>
            <person name="Looney B."/>
            <person name="Konkel Z."/>
            <person name="Slot J.C."/>
            <person name="Sakamoto Y."/>
            <person name="Steenwyk J.L."/>
            <person name="Rokas A."/>
            <person name="Carro J."/>
            <person name="Camarero S."/>
            <person name="Ferreira P."/>
            <person name="Molpeceres G."/>
            <person name="Ruiz-Duenas F.J."/>
            <person name="Serrano A."/>
            <person name="Henrissat B."/>
            <person name="Drula E."/>
            <person name="Hughes K.W."/>
            <person name="Mata J.L."/>
            <person name="Ishikawa N.K."/>
            <person name="Vargas-Isla R."/>
            <person name="Ushijima S."/>
            <person name="Smith C.A."/>
            <person name="Ahrendt S."/>
            <person name="Andreopoulos W."/>
            <person name="He G."/>
            <person name="Labutti K."/>
            <person name="Lipzen A."/>
            <person name="Ng V."/>
            <person name="Sandor L."/>
            <person name="Barry K."/>
            <person name="Martinez A.T."/>
            <person name="Xiao Y."/>
            <person name="Gibbons J.G."/>
            <person name="Terashima K."/>
            <person name="Hibbett D.S."/>
            <person name="Grigoriev I.V."/>
        </authorList>
    </citation>
    <scope>NUCLEOTIDE SEQUENCE</scope>
    <source>
        <strain evidence="2">TFB10827</strain>
    </source>
</reference>
<feature type="region of interest" description="Disordered" evidence="1">
    <location>
        <begin position="132"/>
        <end position="152"/>
    </location>
</feature>
<accession>A0ABQ8QPJ7</accession>
<protein>
    <submittedName>
        <fullName evidence="2">Uncharacterized protein</fullName>
    </submittedName>
</protein>
<evidence type="ECO:0000313" key="2">
    <source>
        <dbReference type="EMBL" id="KAJ4000362.1"/>
    </source>
</evidence>
<keyword evidence="3" id="KW-1185">Reference proteome</keyword>
<evidence type="ECO:0000313" key="3">
    <source>
        <dbReference type="Proteomes" id="UP001163828"/>
    </source>
</evidence>
<organism evidence="2 3">
    <name type="scientific">Lentinula boryana</name>
    <dbReference type="NCBI Taxonomy" id="40481"/>
    <lineage>
        <taxon>Eukaryota</taxon>
        <taxon>Fungi</taxon>
        <taxon>Dikarya</taxon>
        <taxon>Basidiomycota</taxon>
        <taxon>Agaricomycotina</taxon>
        <taxon>Agaricomycetes</taxon>
        <taxon>Agaricomycetidae</taxon>
        <taxon>Agaricales</taxon>
        <taxon>Marasmiineae</taxon>
        <taxon>Omphalotaceae</taxon>
        <taxon>Lentinula</taxon>
    </lineage>
</organism>
<proteinExistence type="predicted"/>
<dbReference type="EMBL" id="MU790523">
    <property type="protein sequence ID" value="KAJ4000362.1"/>
    <property type="molecule type" value="Genomic_DNA"/>
</dbReference>
<evidence type="ECO:0000256" key="1">
    <source>
        <dbReference type="SAM" id="MobiDB-lite"/>
    </source>
</evidence>
<name>A0ABQ8QPJ7_9AGAR</name>